<keyword evidence="7" id="KW-0808">Transferase</keyword>
<feature type="transmembrane region" description="Helical" evidence="6">
    <location>
        <begin position="12"/>
        <end position="32"/>
    </location>
</feature>
<keyword evidence="4 6" id="KW-1133">Transmembrane helix</keyword>
<feature type="transmembrane region" description="Helical" evidence="6">
    <location>
        <begin position="165"/>
        <end position="184"/>
    </location>
</feature>
<feature type="transmembrane region" description="Helical" evidence="6">
    <location>
        <begin position="347"/>
        <end position="367"/>
    </location>
</feature>
<dbReference type="EC" id="2.4.1.129" evidence="7"/>
<keyword evidence="3" id="KW-0133">Cell shape</keyword>
<dbReference type="EMBL" id="CP075587">
    <property type="protein sequence ID" value="QYF49422.1"/>
    <property type="molecule type" value="Genomic_DNA"/>
</dbReference>
<dbReference type="PANTHER" id="PTHR30474">
    <property type="entry name" value="CELL CYCLE PROTEIN"/>
    <property type="match status" value="1"/>
</dbReference>
<evidence type="ECO:0000256" key="4">
    <source>
        <dbReference type="ARBA" id="ARBA00022989"/>
    </source>
</evidence>
<accession>A0ABX8V756</accession>
<keyword evidence="7" id="KW-0328">Glycosyltransferase</keyword>
<keyword evidence="2 6" id="KW-0812">Transmembrane</keyword>
<sequence>MWDHRYLSRLDFRMIPIILVLMVISVLVIASMTGANFDEEETTVFTIRVMKQIRFFIIGWIVYFIIAALDYRKFKEWVWLFYLAILILLIGLFFIPKIHNVQRWYRIPGIPFDVQPSEGAKLVVIMALSLYLENHKRHIQYICIPYQALLIVLVPFFLILKQPDLGTALVLYPIAIILFYLGGVRKKVIKVMSYLALFALGCVSLVFFNILSHEQIRPYATKVLKEYQYERLNPNTYHQRASQTATALGSWTGSGWRNSDFSGKQWLPAAHTDSVFAAFSEEFGVIGVFFLLLFFSGLIYFGFQVTAIANDDFGRLLSAGITAYLAIHMIINMGMMCGFLPITGVPLLLITYGGSSVISTMAALGILQSIYSRRFMF</sequence>
<reference evidence="7 8" key="1">
    <citation type="journal article" date="2022" name="bioRxiv">
        <title>Ecology and evolution of chlamydial symbionts of arthropods.</title>
        <authorList>
            <person name="Halter T."/>
            <person name="Koestlbacher S."/>
            <person name="Collingro A."/>
            <person name="Sixt B.S."/>
            <person name="Toenshoff E.R."/>
            <person name="Hendrickx F."/>
            <person name="Kostanjsek R."/>
            <person name="Horn M."/>
        </authorList>
    </citation>
    <scope>NUCLEOTIDE SEQUENCE [LARGE SCALE GENOMIC DNA]</scope>
    <source>
        <strain evidence="7">W744xW776</strain>
    </source>
</reference>
<evidence type="ECO:0000256" key="1">
    <source>
        <dbReference type="ARBA" id="ARBA00004141"/>
    </source>
</evidence>
<evidence type="ECO:0000256" key="2">
    <source>
        <dbReference type="ARBA" id="ARBA00022692"/>
    </source>
</evidence>
<feature type="transmembrane region" description="Helical" evidence="6">
    <location>
        <begin position="139"/>
        <end position="159"/>
    </location>
</feature>
<gene>
    <name evidence="7" type="ORF">RHABOEDO_001760</name>
</gene>
<evidence type="ECO:0000256" key="5">
    <source>
        <dbReference type="ARBA" id="ARBA00023136"/>
    </source>
</evidence>
<evidence type="ECO:0000313" key="8">
    <source>
        <dbReference type="Proteomes" id="UP000826014"/>
    </source>
</evidence>
<dbReference type="RefSeq" id="WP_215217682.1">
    <property type="nucleotide sequence ID" value="NZ_CP075587.1"/>
</dbReference>
<dbReference type="GO" id="GO:0016757">
    <property type="term" value="F:glycosyltransferase activity"/>
    <property type="evidence" value="ECO:0007669"/>
    <property type="project" value="UniProtKB-KW"/>
</dbReference>
<evidence type="ECO:0000313" key="7">
    <source>
        <dbReference type="EMBL" id="QYF49422.1"/>
    </source>
</evidence>
<keyword evidence="5 6" id="KW-0472">Membrane</keyword>
<dbReference type="Pfam" id="PF01098">
    <property type="entry name" value="FTSW_RODA_SPOVE"/>
    <property type="match status" value="1"/>
</dbReference>
<comment type="subcellular location">
    <subcellularLocation>
        <location evidence="1">Membrane</location>
        <topology evidence="1">Multi-pass membrane protein</topology>
    </subcellularLocation>
</comment>
<protein>
    <submittedName>
        <fullName evidence="7">Peptidoglycan glycosyltransferase MrdB</fullName>
        <ecNumber evidence="7">2.4.1.129</ecNumber>
    </submittedName>
</protein>
<evidence type="ECO:0000256" key="3">
    <source>
        <dbReference type="ARBA" id="ARBA00022960"/>
    </source>
</evidence>
<proteinExistence type="predicted"/>
<name>A0ABX8V756_9BACT</name>
<feature type="transmembrane region" description="Helical" evidence="6">
    <location>
        <begin position="283"/>
        <end position="303"/>
    </location>
</feature>
<feature type="transmembrane region" description="Helical" evidence="6">
    <location>
        <begin position="315"/>
        <end position="341"/>
    </location>
</feature>
<organism evidence="7 8">
    <name type="scientific">Candidatus Rhabdochlamydia oedothoracis</name>
    <dbReference type="NCBI Taxonomy" id="2720720"/>
    <lineage>
        <taxon>Bacteria</taxon>
        <taxon>Pseudomonadati</taxon>
        <taxon>Chlamydiota</taxon>
        <taxon>Chlamydiia</taxon>
        <taxon>Parachlamydiales</taxon>
        <taxon>Candidatus Rhabdochlamydiaceae</taxon>
        <taxon>Candidatus Rhabdochlamydia</taxon>
    </lineage>
</organism>
<feature type="transmembrane region" description="Helical" evidence="6">
    <location>
        <begin position="191"/>
        <end position="211"/>
    </location>
</feature>
<dbReference type="InterPro" id="IPR001182">
    <property type="entry name" value="FtsW/RodA"/>
</dbReference>
<keyword evidence="8" id="KW-1185">Reference proteome</keyword>
<feature type="transmembrane region" description="Helical" evidence="6">
    <location>
        <begin position="77"/>
        <end position="96"/>
    </location>
</feature>
<evidence type="ECO:0000256" key="6">
    <source>
        <dbReference type="SAM" id="Phobius"/>
    </source>
</evidence>
<feature type="transmembrane region" description="Helical" evidence="6">
    <location>
        <begin position="53"/>
        <end position="71"/>
    </location>
</feature>
<dbReference type="Proteomes" id="UP000826014">
    <property type="component" value="Chromosome"/>
</dbReference>
<dbReference type="PANTHER" id="PTHR30474:SF1">
    <property type="entry name" value="PEPTIDOGLYCAN GLYCOSYLTRANSFERASE MRDB"/>
    <property type="match status" value="1"/>
</dbReference>